<evidence type="ECO:0000256" key="1">
    <source>
        <dbReference type="ARBA" id="ARBA00004141"/>
    </source>
</evidence>
<keyword evidence="10" id="KW-1185">Reference proteome</keyword>
<keyword evidence="3 7" id="KW-0812">Transmembrane</keyword>
<feature type="transmembrane region" description="Helical" evidence="7">
    <location>
        <begin position="504"/>
        <end position="532"/>
    </location>
</feature>
<evidence type="ECO:0000256" key="5">
    <source>
        <dbReference type="ARBA" id="ARBA00023136"/>
    </source>
</evidence>
<keyword evidence="2" id="KW-0813">Transport</keyword>
<feature type="transmembrane region" description="Helical" evidence="7">
    <location>
        <begin position="165"/>
        <end position="184"/>
    </location>
</feature>
<comment type="subcellular location">
    <subcellularLocation>
        <location evidence="1">Membrane</location>
        <topology evidence="1">Multi-pass membrane protein</topology>
    </subcellularLocation>
</comment>
<evidence type="ECO:0000256" key="2">
    <source>
        <dbReference type="ARBA" id="ARBA00022448"/>
    </source>
</evidence>
<feature type="transmembrane region" description="Helical" evidence="7">
    <location>
        <begin position="579"/>
        <end position="598"/>
    </location>
</feature>
<feature type="compositionally biased region" description="Low complexity" evidence="6">
    <location>
        <begin position="30"/>
        <end position="42"/>
    </location>
</feature>
<feature type="transmembrane region" description="Helical" evidence="7">
    <location>
        <begin position="129"/>
        <end position="153"/>
    </location>
</feature>
<evidence type="ECO:0000256" key="4">
    <source>
        <dbReference type="ARBA" id="ARBA00022989"/>
    </source>
</evidence>
<dbReference type="EMBL" id="CAJPDQ010000010">
    <property type="protein sequence ID" value="CAF9915377.1"/>
    <property type="molecule type" value="Genomic_DNA"/>
</dbReference>
<dbReference type="AlphaFoldDB" id="A0A8H3F3J4"/>
<dbReference type="PANTHER" id="PTHR23504:SF6">
    <property type="entry name" value="MULTIDRUG TRANSPORTER, PUTATIVE (AFU_ORTHOLOGUE AFUA_4G08740)-RELATED"/>
    <property type="match status" value="1"/>
</dbReference>
<keyword evidence="4 7" id="KW-1133">Transmembrane helix</keyword>
<sequence length="642" mass="69655">MPPKHNSSGHLGPVPLPPIFDDAQNDRTRTTGSATNRASSTTRRARSPAPVTTSSADASLAQSSDQFSPPPGGAGEKNDKVSWMSLPHKSQLAILTLARLSEPITQTSLQSYLYHQITSFEPNASRASIATHVGIVVAAFPATQAFTSVVWGMLADSPHIGRKRVLVIGLLGTAIGSVGYGLSLSWQTAMFWRGFSGVLNGNVGVMRTMISEIIKEKKYQSRAFLLMPMCFNIGTVIGPTLGGWLADPIKTYPSVFGPGGVFGGEQGVWWMQKWPYALPNFVSATFLVSAACWVIFGLDETLEARRDTPDWGRSMWQTVSRFLRRFWSRRKHHYTQIQLSEPEIPGYEHINDESSSRLKQKKHMITPGKLPLRRIWTSGVLINLLSRFLMSLTVGTFQTLWFTFLSAPRYDAAKDKPALPSEQSFFRFSGGLGLPPTQVGMAMAILGFFGITLQLTSYPAISARLGTTGAFRLLLPLFPVICVVIPFLALLPSDSPAPKPMDGLILWISLCLILALYVIARTFVLPASAILINNCSPHPSRLGSIHGVAQSIGASARFIGPVVGGAVFGAGDAMGVVGLAWWLLAGVGSVSWAVGMFVREGSGHEILMPGEKRTSEGEVVYMNEQESSEVNGRSEATSTTRQ</sequence>
<dbReference type="Pfam" id="PF07690">
    <property type="entry name" value="MFS_1"/>
    <property type="match status" value="1"/>
</dbReference>
<feature type="transmembrane region" description="Helical" evidence="7">
    <location>
        <begin position="473"/>
        <end position="492"/>
    </location>
</feature>
<dbReference type="Proteomes" id="UP000664169">
    <property type="component" value="Unassembled WGS sequence"/>
</dbReference>
<organism evidence="9 10">
    <name type="scientific">Gomphillus americanus</name>
    <dbReference type="NCBI Taxonomy" id="1940652"/>
    <lineage>
        <taxon>Eukaryota</taxon>
        <taxon>Fungi</taxon>
        <taxon>Dikarya</taxon>
        <taxon>Ascomycota</taxon>
        <taxon>Pezizomycotina</taxon>
        <taxon>Lecanoromycetes</taxon>
        <taxon>OSLEUM clade</taxon>
        <taxon>Ostropomycetidae</taxon>
        <taxon>Ostropales</taxon>
        <taxon>Graphidaceae</taxon>
        <taxon>Gomphilloideae</taxon>
        <taxon>Gomphillus</taxon>
    </lineage>
</organism>
<feature type="compositionally biased region" description="Polar residues" evidence="6">
    <location>
        <begin position="624"/>
        <end position="642"/>
    </location>
</feature>
<name>A0A8H3F3J4_9LECA</name>
<dbReference type="InterPro" id="IPR036259">
    <property type="entry name" value="MFS_trans_sf"/>
</dbReference>
<protein>
    <recommendedName>
        <fullName evidence="8">Major facilitator superfamily (MFS) profile domain-containing protein</fullName>
    </recommendedName>
</protein>
<accession>A0A8H3F3J4</accession>
<dbReference type="InterPro" id="IPR011701">
    <property type="entry name" value="MFS"/>
</dbReference>
<feature type="region of interest" description="Disordered" evidence="6">
    <location>
        <begin position="1"/>
        <end position="80"/>
    </location>
</feature>
<dbReference type="InterPro" id="IPR020846">
    <property type="entry name" value="MFS_dom"/>
</dbReference>
<comment type="caution">
    <text evidence="9">The sequence shown here is derived from an EMBL/GenBank/DDBJ whole genome shotgun (WGS) entry which is preliminary data.</text>
</comment>
<feature type="transmembrane region" description="Helical" evidence="7">
    <location>
        <begin position="380"/>
        <end position="401"/>
    </location>
</feature>
<dbReference type="SUPFAM" id="SSF103473">
    <property type="entry name" value="MFS general substrate transporter"/>
    <property type="match status" value="1"/>
</dbReference>
<feature type="region of interest" description="Disordered" evidence="6">
    <location>
        <begin position="623"/>
        <end position="642"/>
    </location>
</feature>
<evidence type="ECO:0000259" key="8">
    <source>
        <dbReference type="PROSITE" id="PS50850"/>
    </source>
</evidence>
<evidence type="ECO:0000256" key="6">
    <source>
        <dbReference type="SAM" id="MobiDB-lite"/>
    </source>
</evidence>
<gene>
    <name evidence="9" type="ORF">GOMPHAMPRED_000727</name>
</gene>
<dbReference type="GO" id="GO:0022857">
    <property type="term" value="F:transmembrane transporter activity"/>
    <property type="evidence" value="ECO:0007669"/>
    <property type="project" value="InterPro"/>
</dbReference>
<dbReference type="PANTHER" id="PTHR23504">
    <property type="entry name" value="MAJOR FACILITATOR SUPERFAMILY DOMAIN-CONTAINING PROTEIN 10"/>
    <property type="match status" value="1"/>
</dbReference>
<dbReference type="Gene3D" id="1.20.1250.20">
    <property type="entry name" value="MFS general substrate transporter like domains"/>
    <property type="match status" value="1"/>
</dbReference>
<dbReference type="PROSITE" id="PS50850">
    <property type="entry name" value="MFS"/>
    <property type="match status" value="1"/>
</dbReference>
<feature type="domain" description="Major facilitator superfamily (MFS) profile" evidence="8">
    <location>
        <begin position="91"/>
        <end position="603"/>
    </location>
</feature>
<dbReference type="OrthoDB" id="10262656at2759"/>
<reference evidence="9" key="1">
    <citation type="submission" date="2021-03" db="EMBL/GenBank/DDBJ databases">
        <authorList>
            <person name="Tagirdzhanova G."/>
        </authorList>
    </citation>
    <scope>NUCLEOTIDE SEQUENCE</scope>
</reference>
<feature type="transmembrane region" description="Helical" evidence="7">
    <location>
        <begin position="222"/>
        <end position="246"/>
    </location>
</feature>
<evidence type="ECO:0000313" key="9">
    <source>
        <dbReference type="EMBL" id="CAF9915377.1"/>
    </source>
</evidence>
<evidence type="ECO:0000256" key="7">
    <source>
        <dbReference type="SAM" id="Phobius"/>
    </source>
</evidence>
<dbReference type="GO" id="GO:0016020">
    <property type="term" value="C:membrane"/>
    <property type="evidence" value="ECO:0007669"/>
    <property type="project" value="UniProtKB-SubCell"/>
</dbReference>
<feature type="transmembrane region" description="Helical" evidence="7">
    <location>
        <begin position="276"/>
        <end position="296"/>
    </location>
</feature>
<feature type="compositionally biased region" description="Low complexity" evidence="6">
    <location>
        <begin position="54"/>
        <end position="67"/>
    </location>
</feature>
<proteinExistence type="predicted"/>
<evidence type="ECO:0000256" key="3">
    <source>
        <dbReference type="ARBA" id="ARBA00022692"/>
    </source>
</evidence>
<feature type="transmembrane region" description="Helical" evidence="7">
    <location>
        <begin position="439"/>
        <end position="461"/>
    </location>
</feature>
<evidence type="ECO:0000313" key="10">
    <source>
        <dbReference type="Proteomes" id="UP000664169"/>
    </source>
</evidence>
<keyword evidence="5 7" id="KW-0472">Membrane</keyword>